<sequence>MILGILSELGLLSLPPELARWGLWITIFGAVGAALAFAIGYVMWLTGGWAGGDVKLFTALGALLPFYTSPHVNDVPYPFPLTILFNSVIAILPILLVYTAYCRLRGRGLLYERAKITELREGMIPAETIYEKDGKVSRWSSKFGLKPRYNRVYTNPRRAAGLTRYQVGALKRLVREGKLKNYIKLKKGIPFAPALGLGVAIGIFYGDLYWRFVLAFFGA</sequence>
<comment type="caution">
    <text evidence="3">The sequence shown here is derived from an EMBL/GenBank/DDBJ whole genome shotgun (WGS) entry which is preliminary data.</text>
</comment>
<dbReference type="AlphaFoldDB" id="X1KM31"/>
<keyword evidence="1" id="KW-0812">Transmembrane</keyword>
<dbReference type="GO" id="GO:0004190">
    <property type="term" value="F:aspartic-type endopeptidase activity"/>
    <property type="evidence" value="ECO:0007669"/>
    <property type="project" value="InterPro"/>
</dbReference>
<feature type="transmembrane region" description="Helical" evidence="1">
    <location>
        <begin position="56"/>
        <end position="73"/>
    </location>
</feature>
<feature type="transmembrane region" description="Helical" evidence="1">
    <location>
        <begin position="79"/>
        <end position="101"/>
    </location>
</feature>
<dbReference type="EMBL" id="BARV01002660">
    <property type="protein sequence ID" value="GAH94665.1"/>
    <property type="molecule type" value="Genomic_DNA"/>
</dbReference>
<name>X1KM31_9ZZZZ</name>
<dbReference type="Gene3D" id="1.20.120.1220">
    <property type="match status" value="1"/>
</dbReference>
<dbReference type="InterPro" id="IPR000045">
    <property type="entry name" value="Prepilin_IV_endopep_pep"/>
</dbReference>
<keyword evidence="1" id="KW-1133">Transmembrane helix</keyword>
<proteinExistence type="predicted"/>
<protein>
    <recommendedName>
        <fullName evidence="2">Prepilin type IV endopeptidase peptidase domain-containing protein</fullName>
    </recommendedName>
</protein>
<gene>
    <name evidence="3" type="ORF">S06H3_06753</name>
</gene>
<dbReference type="Pfam" id="PF01478">
    <property type="entry name" value="Peptidase_A24"/>
    <property type="match status" value="1"/>
</dbReference>
<reference evidence="3" key="1">
    <citation type="journal article" date="2014" name="Front. Microbiol.">
        <title>High frequency of phylogenetically diverse reductive dehalogenase-homologous genes in deep subseafloor sedimentary metagenomes.</title>
        <authorList>
            <person name="Kawai M."/>
            <person name="Futagami T."/>
            <person name="Toyoda A."/>
            <person name="Takaki Y."/>
            <person name="Nishi S."/>
            <person name="Hori S."/>
            <person name="Arai W."/>
            <person name="Tsubouchi T."/>
            <person name="Morono Y."/>
            <person name="Uchiyama I."/>
            <person name="Ito T."/>
            <person name="Fujiyama A."/>
            <person name="Inagaki F."/>
            <person name="Takami H."/>
        </authorList>
    </citation>
    <scope>NUCLEOTIDE SEQUENCE</scope>
    <source>
        <strain evidence="3">Expedition CK06-06</strain>
    </source>
</reference>
<feature type="transmembrane region" description="Helical" evidence="1">
    <location>
        <begin position="188"/>
        <end position="206"/>
    </location>
</feature>
<keyword evidence="1" id="KW-0472">Membrane</keyword>
<evidence type="ECO:0000313" key="3">
    <source>
        <dbReference type="EMBL" id="GAH94665.1"/>
    </source>
</evidence>
<feature type="transmembrane region" description="Helical" evidence="1">
    <location>
        <begin position="21"/>
        <end position="44"/>
    </location>
</feature>
<dbReference type="GO" id="GO:0016020">
    <property type="term" value="C:membrane"/>
    <property type="evidence" value="ECO:0007669"/>
    <property type="project" value="InterPro"/>
</dbReference>
<evidence type="ECO:0000259" key="2">
    <source>
        <dbReference type="Pfam" id="PF01478"/>
    </source>
</evidence>
<feature type="domain" description="Prepilin type IV endopeptidase peptidase" evidence="2">
    <location>
        <begin position="18"/>
        <end position="92"/>
    </location>
</feature>
<organism evidence="3">
    <name type="scientific">marine sediment metagenome</name>
    <dbReference type="NCBI Taxonomy" id="412755"/>
    <lineage>
        <taxon>unclassified sequences</taxon>
        <taxon>metagenomes</taxon>
        <taxon>ecological metagenomes</taxon>
    </lineage>
</organism>
<accession>X1KM31</accession>
<evidence type="ECO:0000256" key="1">
    <source>
        <dbReference type="SAM" id="Phobius"/>
    </source>
</evidence>